<evidence type="ECO:0000313" key="2">
    <source>
        <dbReference type="EMBL" id="STO08290.1"/>
    </source>
</evidence>
<organism evidence="2 3">
    <name type="scientific">Exiguobacterium aurantiacum</name>
    <dbReference type="NCBI Taxonomy" id="33987"/>
    <lineage>
        <taxon>Bacteria</taxon>
        <taxon>Bacillati</taxon>
        <taxon>Bacillota</taxon>
        <taxon>Bacilli</taxon>
        <taxon>Bacillales</taxon>
        <taxon>Bacillales Family XII. Incertae Sedis</taxon>
        <taxon>Exiguobacterium</taxon>
    </lineage>
</organism>
<keyword evidence="1" id="KW-1133">Transmembrane helix</keyword>
<dbReference type="OrthoDB" id="8613028at2"/>
<feature type="transmembrane region" description="Helical" evidence="1">
    <location>
        <begin position="157"/>
        <end position="183"/>
    </location>
</feature>
<sequence length="332" mass="37316">MSNPSIIGLIRNEVLKIHRKRRLLVVSTILVVLVSMFTYANYRQIEKQREEQGTIDWRVDLQQEIIDTQNRLASANVQDEFRQILEFRVQQNQYYLDNDINPSYPGAPTFMRVFFSQGTTLVLPLFIIVLMADIVSGEHNDGTIKTLLSRPVRRFKILLAKWMTTLLYTSLLIFITALVSYAISGIVLGWDGWTAPILTGFQASPTGTFSTDFVHTLPMWQYLLMSVGLAWFVVAAVGTIALMVSVVVKNTATGIGIMMAVLISGPLLTSLGSNWDSSKYLVNVNFGLHTYLEGQAPPIDGMTLPFSLVVITLWSLAALTFAFYHFTQKDVY</sequence>
<evidence type="ECO:0000256" key="1">
    <source>
        <dbReference type="SAM" id="Phobius"/>
    </source>
</evidence>
<dbReference type="PANTHER" id="PTHR37305">
    <property type="entry name" value="INTEGRAL MEMBRANE PROTEIN-RELATED"/>
    <property type="match status" value="1"/>
</dbReference>
<evidence type="ECO:0000313" key="3">
    <source>
        <dbReference type="Proteomes" id="UP000254060"/>
    </source>
</evidence>
<dbReference type="GO" id="GO:0140359">
    <property type="term" value="F:ABC-type transporter activity"/>
    <property type="evidence" value="ECO:0007669"/>
    <property type="project" value="InterPro"/>
</dbReference>
<dbReference type="Pfam" id="PF12679">
    <property type="entry name" value="ABC2_membrane_2"/>
    <property type="match status" value="1"/>
</dbReference>
<name>A0A377FTZ4_9BACL</name>
<dbReference type="RefSeq" id="WP_034799171.1">
    <property type="nucleotide sequence ID" value="NZ_UGGP01000001.1"/>
</dbReference>
<dbReference type="STRING" id="1397694.GCA_000702585_02156"/>
<proteinExistence type="predicted"/>
<reference evidence="2 3" key="1">
    <citation type="submission" date="2018-06" db="EMBL/GenBank/DDBJ databases">
        <authorList>
            <consortium name="Pathogen Informatics"/>
            <person name="Doyle S."/>
        </authorList>
    </citation>
    <scope>NUCLEOTIDE SEQUENCE [LARGE SCALE GENOMIC DNA]</scope>
    <source>
        <strain evidence="2 3">NCTC13163</strain>
    </source>
</reference>
<feature type="transmembrane region" description="Helical" evidence="1">
    <location>
        <begin position="222"/>
        <end position="248"/>
    </location>
</feature>
<feature type="transmembrane region" description="Helical" evidence="1">
    <location>
        <begin position="255"/>
        <end position="275"/>
    </location>
</feature>
<keyword evidence="1" id="KW-0472">Membrane</keyword>
<dbReference type="EMBL" id="UGGP01000001">
    <property type="protein sequence ID" value="STO08290.1"/>
    <property type="molecule type" value="Genomic_DNA"/>
</dbReference>
<dbReference type="GO" id="GO:0005886">
    <property type="term" value="C:plasma membrane"/>
    <property type="evidence" value="ECO:0007669"/>
    <property type="project" value="UniProtKB-SubCell"/>
</dbReference>
<keyword evidence="1" id="KW-0812">Transmembrane</keyword>
<dbReference type="PANTHER" id="PTHR37305:SF2">
    <property type="entry name" value="BACITRACIN TRANSPORT PERMEASE PROTEIN BCRB"/>
    <property type="match status" value="1"/>
</dbReference>
<dbReference type="AlphaFoldDB" id="A0A377FTZ4"/>
<accession>A0A377FTZ4</accession>
<feature type="transmembrane region" description="Helical" evidence="1">
    <location>
        <begin position="306"/>
        <end position="326"/>
    </location>
</feature>
<protein>
    <submittedName>
        <fullName evidence="2">ABC-type transport system involved in multi-copper enzyme maturation, permease component</fullName>
    </submittedName>
</protein>
<feature type="transmembrane region" description="Helical" evidence="1">
    <location>
        <begin position="21"/>
        <end position="40"/>
    </location>
</feature>
<feature type="transmembrane region" description="Helical" evidence="1">
    <location>
        <begin position="114"/>
        <end position="136"/>
    </location>
</feature>
<gene>
    <name evidence="2" type="ORF">NCTC13163_01660</name>
</gene>
<dbReference type="Proteomes" id="UP000254060">
    <property type="component" value="Unassembled WGS sequence"/>
</dbReference>